<protein>
    <submittedName>
        <fullName evidence="2">GARNL3</fullName>
    </submittedName>
</protein>
<feature type="compositionally biased region" description="Low complexity" evidence="1">
    <location>
        <begin position="44"/>
        <end position="63"/>
    </location>
</feature>
<name>A0A212CW52_CEREH</name>
<gene>
    <name evidence="2" type="ORF">Celaphus_00005214</name>
</gene>
<dbReference type="AlphaFoldDB" id="A0A212CW52"/>
<dbReference type="OrthoDB" id="2499658at2759"/>
<proteinExistence type="predicted"/>
<feature type="region of interest" description="Disordered" evidence="1">
    <location>
        <begin position="1"/>
        <end position="94"/>
    </location>
</feature>
<feature type="non-terminal residue" evidence="2">
    <location>
        <position position="1"/>
    </location>
</feature>
<keyword evidence="3" id="KW-1185">Reference proteome</keyword>
<sequence length="108" mass="11450">VILPCHPGLADDSGSRSEGALKSKSKARKRLEENQGGPKPGTVRSTSSDRITSSSLESPSTSEANPNGRYQSTSSDPDPVAEQEGSPVWGSCPFQLTTFSDEDIIDLK</sequence>
<organism evidence="2 3">
    <name type="scientific">Cervus elaphus hippelaphus</name>
    <name type="common">European red deer</name>
    <dbReference type="NCBI Taxonomy" id="46360"/>
    <lineage>
        <taxon>Eukaryota</taxon>
        <taxon>Metazoa</taxon>
        <taxon>Chordata</taxon>
        <taxon>Craniata</taxon>
        <taxon>Vertebrata</taxon>
        <taxon>Euteleostomi</taxon>
        <taxon>Mammalia</taxon>
        <taxon>Eutheria</taxon>
        <taxon>Laurasiatheria</taxon>
        <taxon>Artiodactyla</taxon>
        <taxon>Ruminantia</taxon>
        <taxon>Pecora</taxon>
        <taxon>Cervidae</taxon>
        <taxon>Cervinae</taxon>
        <taxon>Cervus</taxon>
    </lineage>
</organism>
<evidence type="ECO:0000313" key="3">
    <source>
        <dbReference type="Proteomes" id="UP000242450"/>
    </source>
</evidence>
<dbReference type="Proteomes" id="UP000242450">
    <property type="component" value="Chromosome 11"/>
</dbReference>
<feature type="compositionally biased region" description="Polar residues" evidence="1">
    <location>
        <begin position="64"/>
        <end position="76"/>
    </location>
</feature>
<accession>A0A212CW52</accession>
<evidence type="ECO:0000256" key="1">
    <source>
        <dbReference type="SAM" id="MobiDB-lite"/>
    </source>
</evidence>
<dbReference type="EMBL" id="MKHE01000011">
    <property type="protein sequence ID" value="OWK10205.1"/>
    <property type="molecule type" value="Genomic_DNA"/>
</dbReference>
<comment type="caution">
    <text evidence="2">The sequence shown here is derived from an EMBL/GenBank/DDBJ whole genome shotgun (WGS) entry which is preliminary data.</text>
</comment>
<evidence type="ECO:0000313" key="2">
    <source>
        <dbReference type="EMBL" id="OWK10205.1"/>
    </source>
</evidence>
<reference evidence="2 3" key="1">
    <citation type="journal article" date="2018" name="Mol. Genet. Genomics">
        <title>The red deer Cervus elaphus genome CerEla1.0: sequencing, annotating, genes, and chromosomes.</title>
        <authorList>
            <person name="Bana N.A."/>
            <person name="Nyiri A."/>
            <person name="Nagy J."/>
            <person name="Frank K."/>
            <person name="Nagy T."/>
            <person name="Steger V."/>
            <person name="Schiller M."/>
            <person name="Lakatos P."/>
            <person name="Sugar L."/>
            <person name="Horn P."/>
            <person name="Barta E."/>
            <person name="Orosz L."/>
        </authorList>
    </citation>
    <scope>NUCLEOTIDE SEQUENCE [LARGE SCALE GENOMIC DNA]</scope>
    <source>
        <strain evidence="2">Hungarian</strain>
    </source>
</reference>